<dbReference type="Gene3D" id="1.10.357.10">
    <property type="entry name" value="Tetracycline Repressor, domain 2"/>
    <property type="match status" value="1"/>
</dbReference>
<dbReference type="InterPro" id="IPR050624">
    <property type="entry name" value="HTH-type_Tx_Regulator"/>
</dbReference>
<dbReference type="InterPro" id="IPR009057">
    <property type="entry name" value="Homeodomain-like_sf"/>
</dbReference>
<sequence>MDRRVLKTREAIMKAFIALMAEKNFEQITINEIADRANVNRGTVYLHYVDKFDLLDQCIEVHLVQLQQKCLPNEEATSFTSKELLLQTLEFLEEHAFLYSTLLTNKSIPAFRSRMTELMFQQLGENIDMSEMNKDRNKEVLKQFLVSAAIGVLEWWITRSMPYPAKEMAEELWALLERNQMVPQNMESK</sequence>
<feature type="DNA-binding region" description="H-T-H motif" evidence="2">
    <location>
        <begin position="29"/>
        <end position="48"/>
    </location>
</feature>
<keyword evidence="1 2" id="KW-0238">DNA-binding</keyword>
<protein>
    <submittedName>
        <fullName evidence="4">TetR family transcriptional regulator</fullName>
    </submittedName>
</protein>
<dbReference type="EMBL" id="CP016808">
    <property type="protein sequence ID" value="ANY66194.1"/>
    <property type="molecule type" value="Genomic_DNA"/>
</dbReference>
<feature type="domain" description="HTH tetR-type" evidence="3">
    <location>
        <begin position="6"/>
        <end position="66"/>
    </location>
</feature>
<evidence type="ECO:0000256" key="2">
    <source>
        <dbReference type="PROSITE-ProRule" id="PRU00335"/>
    </source>
</evidence>
<dbReference type="PANTHER" id="PTHR43479">
    <property type="entry name" value="ACREF/ENVCD OPERON REPRESSOR-RELATED"/>
    <property type="match status" value="1"/>
</dbReference>
<proteinExistence type="predicted"/>
<name>A0A1B2DER2_9BACL</name>
<dbReference type="PROSITE" id="PS50977">
    <property type="entry name" value="HTH_TETR_2"/>
    <property type="match status" value="1"/>
</dbReference>
<reference evidence="4" key="1">
    <citation type="submission" date="2016-08" db="EMBL/GenBank/DDBJ databases">
        <title>Complete Genome Seqeunce of Paenibacillus sp. BIHB 4019 from tea rhizoplane.</title>
        <authorList>
            <person name="Thakur R."/>
            <person name="Swarnkar M.K."/>
            <person name="Gulati A."/>
        </authorList>
    </citation>
    <scope>NUCLEOTIDE SEQUENCE [LARGE SCALE GENOMIC DNA]</scope>
    <source>
        <strain evidence="4">BIHB4019</strain>
    </source>
</reference>
<dbReference type="InterPro" id="IPR001647">
    <property type="entry name" value="HTH_TetR"/>
</dbReference>
<dbReference type="PRINTS" id="PR00455">
    <property type="entry name" value="HTHTETR"/>
</dbReference>
<evidence type="ECO:0000313" key="4">
    <source>
        <dbReference type="EMBL" id="ANY66194.1"/>
    </source>
</evidence>
<dbReference type="AlphaFoldDB" id="A0A1B2DER2"/>
<accession>A0A1B2DER2</accession>
<dbReference type="Pfam" id="PF14278">
    <property type="entry name" value="TetR_C_8"/>
    <property type="match status" value="1"/>
</dbReference>
<dbReference type="PANTHER" id="PTHR43479:SF7">
    <property type="entry name" value="TETR-FAMILY TRANSCRIPTIONAL REGULATOR"/>
    <property type="match status" value="1"/>
</dbReference>
<gene>
    <name evidence="4" type="ORF">BBD42_06750</name>
</gene>
<evidence type="ECO:0000256" key="1">
    <source>
        <dbReference type="ARBA" id="ARBA00023125"/>
    </source>
</evidence>
<dbReference type="Pfam" id="PF00440">
    <property type="entry name" value="TetR_N"/>
    <property type="match status" value="1"/>
</dbReference>
<dbReference type="RefSeq" id="WP_099517563.1">
    <property type="nucleotide sequence ID" value="NZ_CP016808.1"/>
</dbReference>
<dbReference type="GO" id="GO:0003677">
    <property type="term" value="F:DNA binding"/>
    <property type="evidence" value="ECO:0007669"/>
    <property type="project" value="UniProtKB-UniRule"/>
</dbReference>
<organism evidence="4">
    <name type="scientific">Paenibacillus sp. BIHB 4019</name>
    <dbReference type="NCBI Taxonomy" id="1870819"/>
    <lineage>
        <taxon>Bacteria</taxon>
        <taxon>Bacillati</taxon>
        <taxon>Bacillota</taxon>
        <taxon>Bacilli</taxon>
        <taxon>Bacillales</taxon>
        <taxon>Paenibacillaceae</taxon>
        <taxon>Paenibacillus</taxon>
    </lineage>
</organism>
<dbReference type="InterPro" id="IPR039532">
    <property type="entry name" value="TetR_C_Firmicutes"/>
</dbReference>
<dbReference type="SUPFAM" id="SSF46689">
    <property type="entry name" value="Homeodomain-like"/>
    <property type="match status" value="1"/>
</dbReference>
<evidence type="ECO:0000259" key="3">
    <source>
        <dbReference type="PROSITE" id="PS50977"/>
    </source>
</evidence>